<dbReference type="InterPro" id="IPR016167">
    <property type="entry name" value="FAD-bd_PCMH_sub1"/>
</dbReference>
<dbReference type="AlphaFoldDB" id="A0A382BJ37"/>
<keyword evidence="2" id="KW-0274">FAD</keyword>
<dbReference type="InterPro" id="IPR016166">
    <property type="entry name" value="FAD-bd_PCMH"/>
</dbReference>
<dbReference type="GO" id="GO:0071949">
    <property type="term" value="F:FAD binding"/>
    <property type="evidence" value="ECO:0007669"/>
    <property type="project" value="InterPro"/>
</dbReference>
<organism evidence="4">
    <name type="scientific">marine metagenome</name>
    <dbReference type="NCBI Taxonomy" id="408172"/>
    <lineage>
        <taxon>unclassified sequences</taxon>
        <taxon>metagenomes</taxon>
        <taxon>ecological metagenomes</taxon>
    </lineage>
</organism>
<dbReference type="Gene3D" id="3.30.43.10">
    <property type="entry name" value="Uridine Diphospho-n-acetylenolpyruvylglucosamine Reductase, domain 2"/>
    <property type="match status" value="1"/>
</dbReference>
<dbReference type="PROSITE" id="PS51387">
    <property type="entry name" value="FAD_PCMH"/>
    <property type="match status" value="1"/>
</dbReference>
<sequence length="278" mass="30337">VIGELIIENKKQIIAYKSINTCIALAYSLVGKHLVTIEGLMEGKDLHPVQRAMVDESGSQCGFCTPGFVMSLFALYHNETKVNLTKINDALSGNLCRCTGYKPIIAAAFSAFNEKPKKPSDYYTQNRSKIKQVLIRLNEDQKVSSSYTNHGNTVRYDAPTSLQELAKVLNENPAAKIIAAGTDLSLEITQSLQEFSHIVNVTSVKELQAISDSHSELEIGSAVTYSDASASLFNYWPGLEAFLHRFASLPIKNWATIGGNIANASPIGDMPPVLIALE</sequence>
<protein>
    <recommendedName>
        <fullName evidence="3">FAD-binding PCMH-type domain-containing protein</fullName>
    </recommendedName>
</protein>
<proteinExistence type="predicted"/>
<dbReference type="GO" id="GO:0005506">
    <property type="term" value="F:iron ion binding"/>
    <property type="evidence" value="ECO:0007669"/>
    <property type="project" value="InterPro"/>
</dbReference>
<dbReference type="Gene3D" id="3.30.465.10">
    <property type="match status" value="1"/>
</dbReference>
<dbReference type="InterPro" id="IPR036318">
    <property type="entry name" value="FAD-bd_PCMH-like_sf"/>
</dbReference>
<dbReference type="EMBL" id="UINC01030005">
    <property type="protein sequence ID" value="SVB13694.1"/>
    <property type="molecule type" value="Genomic_DNA"/>
</dbReference>
<reference evidence="4" key="1">
    <citation type="submission" date="2018-05" db="EMBL/GenBank/DDBJ databases">
        <authorList>
            <person name="Lanie J.A."/>
            <person name="Ng W.-L."/>
            <person name="Kazmierczak K.M."/>
            <person name="Andrzejewski T.M."/>
            <person name="Davidsen T.M."/>
            <person name="Wayne K.J."/>
            <person name="Tettelin H."/>
            <person name="Glass J.I."/>
            <person name="Rusch D."/>
            <person name="Podicherti R."/>
            <person name="Tsui H.-C.T."/>
            <person name="Winkler M.E."/>
        </authorList>
    </citation>
    <scope>NUCLEOTIDE SEQUENCE</scope>
</reference>
<dbReference type="GO" id="GO:0016491">
    <property type="term" value="F:oxidoreductase activity"/>
    <property type="evidence" value="ECO:0007669"/>
    <property type="project" value="InterPro"/>
</dbReference>
<dbReference type="Pfam" id="PF00941">
    <property type="entry name" value="FAD_binding_5"/>
    <property type="match status" value="1"/>
</dbReference>
<dbReference type="Gene3D" id="1.10.150.120">
    <property type="entry name" value="[2Fe-2S]-binding domain"/>
    <property type="match status" value="1"/>
</dbReference>
<dbReference type="InterPro" id="IPR002346">
    <property type="entry name" value="Mopterin_DH_FAD-bd"/>
</dbReference>
<dbReference type="Pfam" id="PF01799">
    <property type="entry name" value="Fer2_2"/>
    <property type="match status" value="1"/>
</dbReference>
<dbReference type="PANTHER" id="PTHR45444">
    <property type="entry name" value="XANTHINE DEHYDROGENASE"/>
    <property type="match status" value="1"/>
</dbReference>
<keyword evidence="1" id="KW-0285">Flavoprotein</keyword>
<dbReference type="InterPro" id="IPR016208">
    <property type="entry name" value="Ald_Oxase/xanthine_DH-like"/>
</dbReference>
<dbReference type="SUPFAM" id="SSF56176">
    <property type="entry name" value="FAD-binding/transporter-associated domain-like"/>
    <property type="match status" value="1"/>
</dbReference>
<evidence type="ECO:0000256" key="1">
    <source>
        <dbReference type="ARBA" id="ARBA00022630"/>
    </source>
</evidence>
<dbReference type="InterPro" id="IPR002888">
    <property type="entry name" value="2Fe-2S-bd"/>
</dbReference>
<dbReference type="PANTHER" id="PTHR45444:SF3">
    <property type="entry name" value="XANTHINE DEHYDROGENASE"/>
    <property type="match status" value="1"/>
</dbReference>
<accession>A0A382BJ37</accession>
<feature type="non-terminal residue" evidence="4">
    <location>
        <position position="278"/>
    </location>
</feature>
<dbReference type="SUPFAM" id="SSF47741">
    <property type="entry name" value="CO dehydrogenase ISP C-domain like"/>
    <property type="match status" value="1"/>
</dbReference>
<gene>
    <name evidence="4" type="ORF">METZ01_LOCUS166548</name>
</gene>
<name>A0A382BJ37_9ZZZZ</name>
<evidence type="ECO:0000313" key="4">
    <source>
        <dbReference type="EMBL" id="SVB13694.1"/>
    </source>
</evidence>
<evidence type="ECO:0000259" key="3">
    <source>
        <dbReference type="PROSITE" id="PS51387"/>
    </source>
</evidence>
<dbReference type="InterPro" id="IPR016169">
    <property type="entry name" value="FAD-bd_PCMH_sub2"/>
</dbReference>
<feature type="domain" description="FAD-binding PCMH-type" evidence="3">
    <location>
        <begin position="149"/>
        <end position="278"/>
    </location>
</feature>
<feature type="non-terminal residue" evidence="4">
    <location>
        <position position="1"/>
    </location>
</feature>
<evidence type="ECO:0000256" key="2">
    <source>
        <dbReference type="ARBA" id="ARBA00022827"/>
    </source>
</evidence>
<dbReference type="InterPro" id="IPR036884">
    <property type="entry name" value="2Fe-2S-bd_dom_sf"/>
</dbReference>